<keyword evidence="11" id="KW-1185">Reference proteome</keyword>
<comment type="pathway">
    <text evidence="1">Carbohydrate degradation; pentose phosphate pathway.</text>
</comment>
<protein>
    <submittedName>
        <fullName evidence="10">Hexose-6-phosphate dehydrogenase/glucose 1-dehydrogenase</fullName>
    </submittedName>
</protein>
<dbReference type="GO" id="GO:0050661">
    <property type="term" value="F:NADP binding"/>
    <property type="evidence" value="ECO:0007669"/>
    <property type="project" value="InterPro"/>
</dbReference>
<dbReference type="Ensembl" id="ENSSFOT00015013586.2">
    <property type="protein sequence ID" value="ENSSFOP00015013419.2"/>
    <property type="gene ID" value="ENSSFOG00015008645.2"/>
</dbReference>
<feature type="domain" description="Glucosamine/galactosamine-6-phosphate isomerase" evidence="8">
    <location>
        <begin position="586"/>
        <end position="808"/>
    </location>
</feature>
<evidence type="ECO:0000256" key="2">
    <source>
        <dbReference type="ARBA" id="ARBA00022526"/>
    </source>
</evidence>
<reference evidence="10 11" key="1">
    <citation type="submission" date="2019-04" db="EMBL/GenBank/DDBJ databases">
        <authorList>
            <consortium name="Wellcome Sanger Institute Data Sharing"/>
        </authorList>
    </citation>
    <scope>NUCLEOTIDE SEQUENCE [LARGE SCALE GENOMIC DNA]</scope>
</reference>
<keyword evidence="5" id="KW-0119">Carbohydrate metabolism</keyword>
<feature type="signal peptide" evidence="6">
    <location>
        <begin position="1"/>
        <end position="49"/>
    </location>
</feature>
<dbReference type="CTD" id="9563"/>
<dbReference type="InterPro" id="IPR036291">
    <property type="entry name" value="NAD(P)-bd_dom_sf"/>
</dbReference>
<dbReference type="Gene3D" id="3.40.50.1360">
    <property type="match status" value="1"/>
</dbReference>
<accession>A0A8C9RGQ5</accession>
<dbReference type="GeneID" id="108933884"/>
<dbReference type="NCBIfam" id="TIGR01198">
    <property type="entry name" value="pgl"/>
    <property type="match status" value="1"/>
</dbReference>
<dbReference type="GO" id="GO:0017057">
    <property type="term" value="F:6-phosphogluconolactonase activity"/>
    <property type="evidence" value="ECO:0007669"/>
    <property type="project" value="InterPro"/>
</dbReference>
<dbReference type="PANTHER" id="PTHR23429">
    <property type="entry name" value="GLUCOSE-6-PHOSPHATE 1-DEHYDROGENASE G6PD"/>
    <property type="match status" value="1"/>
</dbReference>
<dbReference type="InterPro" id="IPR006148">
    <property type="entry name" value="Glc/Gal-6P_isomerase"/>
</dbReference>
<keyword evidence="3" id="KW-0521">NADP</keyword>
<keyword evidence="4" id="KW-0560">Oxidoreductase</keyword>
<proteinExistence type="predicted"/>
<sequence length="817" mass="91700">MFRFQRHRLWPRLYDTGACCGSHLGLTMRRTAFALLLLLSHACVREASARRDKGHVSVVVVGATGDLAKKYLWQGFFQLYAEQVGSGHSFSFYGGALSEAEKGAPALFRILKGLECPSGVSEERCALLKDRFPKLAQYRRLDAAEDYAALAEDVRLRLAREDLAEAGRIVYLSVPSFAYADIADKVNRSCRPGPGAWLRVVLEKPFGRDLDSAQDLAAELAKSLREDEMYRIDHYLGKQVVSQILQFRKDNRKSLEPIWNKHHIERIEIVLKETLDVKGRIQFYDQYGVIRDVMQNHLTEVLALLTMTVPADLSGSQEILRRKLRLLSTLQQMDRVSAVIGQYQAYGAEVREELNATKDHVTITPTFAGVVVYVDNAQFEGVPIFMMSGKMLDERASYARVLFRNEVFCVQDPGSLHCRPRQIVFHVGHGDLQHPAILVSKNLFQPALPDHGWKEVKGQKEALFGLPPSDYYIHVPTPHTEAYAVLISQVFHGRKDNFISTEHLLASWTFWTPLLHRLARQVPRVYPGGAANDNLLDFQLQGRGIAFATEAVVLSSQDLGGGAAAAENFQVMQGKYRNSDMVSAWAEELVRQLAADIQASAEEAVAEGGMFHLALSGGSSPLALFQRLAVHHYSFPWRHTHVWMVDERCVPLTEPSSNFHTLHEHLLRHVRMPYFNVHPMPVQLNQRLCVEEDGGPLAYERDIARLVNGSSFHFVLLGVGYDGHTASLFQGTQLEAHGDKLVALTESPAKPHQRMSLTLAAINRARRVAVLVTGRGKHEMITQLSRVKDDPRKWPVTGIKPASGKLVWYIDYEALLG</sequence>
<dbReference type="PRINTS" id="PR00079">
    <property type="entry name" value="G6PDHDRGNASE"/>
</dbReference>
<dbReference type="KEGG" id="sfm:108933884"/>
<evidence type="ECO:0000256" key="4">
    <source>
        <dbReference type="ARBA" id="ARBA00023002"/>
    </source>
</evidence>
<organism evidence="10 11">
    <name type="scientific">Scleropages formosus</name>
    <name type="common">Asian bonytongue</name>
    <name type="synonym">Osteoglossum formosum</name>
    <dbReference type="NCBI Taxonomy" id="113540"/>
    <lineage>
        <taxon>Eukaryota</taxon>
        <taxon>Metazoa</taxon>
        <taxon>Chordata</taxon>
        <taxon>Craniata</taxon>
        <taxon>Vertebrata</taxon>
        <taxon>Euteleostomi</taxon>
        <taxon>Actinopterygii</taxon>
        <taxon>Neopterygii</taxon>
        <taxon>Teleostei</taxon>
        <taxon>Osteoglossocephala</taxon>
        <taxon>Osteoglossomorpha</taxon>
        <taxon>Osteoglossiformes</taxon>
        <taxon>Osteoglossidae</taxon>
        <taxon>Scleropages</taxon>
    </lineage>
</organism>
<dbReference type="UniPathway" id="UPA00115"/>
<evidence type="ECO:0000313" key="11">
    <source>
        <dbReference type="Proteomes" id="UP000694397"/>
    </source>
</evidence>
<dbReference type="AlphaFoldDB" id="A0A8C9RGQ5"/>
<dbReference type="GO" id="GO:0004345">
    <property type="term" value="F:glucose-6-phosphate dehydrogenase activity"/>
    <property type="evidence" value="ECO:0007669"/>
    <property type="project" value="InterPro"/>
</dbReference>
<name>A0A8C9RGQ5_SCLFO</name>
<evidence type="ECO:0000313" key="10">
    <source>
        <dbReference type="Ensembl" id="ENSSFOP00015013419.2"/>
    </source>
</evidence>
<feature type="domain" description="Glucose-6-phosphate dehydrogenase NAD-binding" evidence="7">
    <location>
        <begin position="59"/>
        <end position="241"/>
    </location>
</feature>
<dbReference type="Gene3D" id="3.30.360.10">
    <property type="entry name" value="Dihydrodipicolinate Reductase, domain 2"/>
    <property type="match status" value="1"/>
</dbReference>
<dbReference type="SUPFAM" id="SSF100950">
    <property type="entry name" value="NagB/RpiA/CoA transferase-like"/>
    <property type="match status" value="1"/>
</dbReference>
<dbReference type="Gene3D" id="3.40.50.720">
    <property type="entry name" value="NAD(P)-binding Rossmann-like Domain"/>
    <property type="match status" value="1"/>
</dbReference>
<dbReference type="InterPro" id="IPR001282">
    <property type="entry name" value="G6P_DH"/>
</dbReference>
<dbReference type="InterPro" id="IPR022675">
    <property type="entry name" value="G6P_DH_C"/>
</dbReference>
<evidence type="ECO:0000256" key="3">
    <source>
        <dbReference type="ARBA" id="ARBA00022857"/>
    </source>
</evidence>
<evidence type="ECO:0000259" key="7">
    <source>
        <dbReference type="Pfam" id="PF00479"/>
    </source>
</evidence>
<dbReference type="GO" id="GO:0009051">
    <property type="term" value="P:pentose-phosphate shunt, oxidative branch"/>
    <property type="evidence" value="ECO:0007669"/>
    <property type="project" value="TreeGrafter"/>
</dbReference>
<evidence type="ECO:0000256" key="6">
    <source>
        <dbReference type="SAM" id="SignalP"/>
    </source>
</evidence>
<gene>
    <name evidence="10" type="primary">H6PD</name>
    <name evidence="10" type="synonym">h6pd</name>
</gene>
<evidence type="ECO:0000256" key="5">
    <source>
        <dbReference type="ARBA" id="ARBA00023277"/>
    </source>
</evidence>
<dbReference type="PROSITE" id="PS00069">
    <property type="entry name" value="G6P_DEHYDROGENASE"/>
    <property type="match status" value="1"/>
</dbReference>
<dbReference type="InterPro" id="IPR022674">
    <property type="entry name" value="G6P_DH_NAD-bd"/>
</dbReference>
<evidence type="ECO:0000256" key="1">
    <source>
        <dbReference type="ARBA" id="ARBA00004959"/>
    </source>
</evidence>
<dbReference type="GO" id="GO:0005783">
    <property type="term" value="C:endoplasmic reticulum"/>
    <property type="evidence" value="ECO:0007669"/>
    <property type="project" value="TreeGrafter"/>
</dbReference>
<dbReference type="RefSeq" id="XP_029104116.1">
    <property type="nucleotide sequence ID" value="XM_029248283.1"/>
</dbReference>
<dbReference type="Pfam" id="PF00479">
    <property type="entry name" value="G6PD_N"/>
    <property type="match status" value="1"/>
</dbReference>
<feature type="chain" id="PRO_5034548473" evidence="6">
    <location>
        <begin position="50"/>
        <end position="817"/>
    </location>
</feature>
<evidence type="ECO:0000259" key="9">
    <source>
        <dbReference type="Pfam" id="PF02781"/>
    </source>
</evidence>
<dbReference type="InterPro" id="IPR019796">
    <property type="entry name" value="G6P_DH_AS"/>
</dbReference>
<keyword evidence="2" id="KW-0313">Glucose metabolism</keyword>
<reference evidence="10" key="2">
    <citation type="submission" date="2025-08" db="UniProtKB">
        <authorList>
            <consortium name="Ensembl"/>
        </authorList>
    </citation>
    <scope>IDENTIFICATION</scope>
</reference>
<dbReference type="InterPro" id="IPR037171">
    <property type="entry name" value="NagB/RpiA_transferase-like"/>
</dbReference>
<dbReference type="Pfam" id="PF01182">
    <property type="entry name" value="Glucosamine_iso"/>
    <property type="match status" value="1"/>
</dbReference>
<dbReference type="Proteomes" id="UP000694397">
    <property type="component" value="Chromosome 2"/>
</dbReference>
<evidence type="ECO:0000259" key="8">
    <source>
        <dbReference type="Pfam" id="PF01182"/>
    </source>
</evidence>
<dbReference type="PANTHER" id="PTHR23429:SF7">
    <property type="entry name" value="GDH_6PGL ENDOPLASMIC BIFUNCTIONAL PROTEIN"/>
    <property type="match status" value="1"/>
</dbReference>
<dbReference type="SUPFAM" id="SSF55347">
    <property type="entry name" value="Glyceraldehyde-3-phosphate dehydrogenase-like, C-terminal domain"/>
    <property type="match status" value="1"/>
</dbReference>
<dbReference type="SUPFAM" id="SSF51735">
    <property type="entry name" value="NAD(P)-binding Rossmann-fold domains"/>
    <property type="match status" value="1"/>
</dbReference>
<dbReference type="OrthoDB" id="60984at2759"/>
<reference evidence="10" key="3">
    <citation type="submission" date="2025-09" db="UniProtKB">
        <authorList>
            <consortium name="Ensembl"/>
        </authorList>
    </citation>
    <scope>IDENTIFICATION</scope>
</reference>
<keyword evidence="6" id="KW-0732">Signal</keyword>
<dbReference type="GO" id="GO:0006006">
    <property type="term" value="P:glucose metabolic process"/>
    <property type="evidence" value="ECO:0007669"/>
    <property type="project" value="UniProtKB-KW"/>
</dbReference>
<dbReference type="GeneTree" id="ENSGT00530000063435"/>
<dbReference type="Pfam" id="PF02781">
    <property type="entry name" value="G6PD_C"/>
    <property type="match status" value="1"/>
</dbReference>
<dbReference type="CDD" id="cd01400">
    <property type="entry name" value="6PGL"/>
    <property type="match status" value="1"/>
</dbReference>
<feature type="domain" description="Glucose-6-phosphate dehydrogenase C-terminal" evidence="9">
    <location>
        <begin position="247"/>
        <end position="532"/>
    </location>
</feature>
<dbReference type="InterPro" id="IPR005900">
    <property type="entry name" value="6-phosphogluconolactonase_DevB"/>
</dbReference>